<dbReference type="InterPro" id="IPR036719">
    <property type="entry name" value="Neuro-gated_channel_TM_sf"/>
</dbReference>
<organism evidence="10 11">
    <name type="scientific">Mizuhopecten yessoensis</name>
    <name type="common">Japanese scallop</name>
    <name type="synonym">Patinopecten yessoensis</name>
    <dbReference type="NCBI Taxonomy" id="6573"/>
    <lineage>
        <taxon>Eukaryota</taxon>
        <taxon>Metazoa</taxon>
        <taxon>Spiralia</taxon>
        <taxon>Lophotrochozoa</taxon>
        <taxon>Mollusca</taxon>
        <taxon>Bivalvia</taxon>
        <taxon>Autobranchia</taxon>
        <taxon>Pteriomorphia</taxon>
        <taxon>Pectinida</taxon>
        <taxon>Pectinoidea</taxon>
        <taxon>Pectinidae</taxon>
        <taxon>Mizuhopecten</taxon>
    </lineage>
</organism>
<evidence type="ECO:0000313" key="10">
    <source>
        <dbReference type="EMBL" id="OWF56090.1"/>
    </source>
</evidence>
<dbReference type="AlphaFoldDB" id="A0A210R4Z1"/>
<keyword evidence="3 6" id="KW-1133">Transmembrane helix</keyword>
<accession>A0A210R4Z1</accession>
<dbReference type="SUPFAM" id="SSF90112">
    <property type="entry name" value="Neurotransmitter-gated ion-channel transmembrane pore"/>
    <property type="match status" value="1"/>
</dbReference>
<evidence type="ECO:0000259" key="9">
    <source>
        <dbReference type="Pfam" id="PF02932"/>
    </source>
</evidence>
<dbReference type="Gene3D" id="2.70.170.10">
    <property type="entry name" value="Neurotransmitter-gated ion-channel ligand-binding domain"/>
    <property type="match status" value="1"/>
</dbReference>
<dbReference type="EMBL" id="NEDP02000337">
    <property type="protein sequence ID" value="OWF56090.1"/>
    <property type="molecule type" value="Genomic_DNA"/>
</dbReference>
<dbReference type="OrthoDB" id="6055819at2759"/>
<dbReference type="Pfam" id="PF02932">
    <property type="entry name" value="Neur_chan_memb"/>
    <property type="match status" value="1"/>
</dbReference>
<feature type="transmembrane region" description="Helical" evidence="6">
    <location>
        <begin position="263"/>
        <end position="284"/>
    </location>
</feature>
<feature type="transmembrane region" description="Helical" evidence="6">
    <location>
        <begin position="296"/>
        <end position="319"/>
    </location>
</feature>
<dbReference type="GO" id="GO:0016020">
    <property type="term" value="C:membrane"/>
    <property type="evidence" value="ECO:0007669"/>
    <property type="project" value="UniProtKB-SubCell"/>
</dbReference>
<evidence type="ECO:0000256" key="5">
    <source>
        <dbReference type="SAM" id="MobiDB-lite"/>
    </source>
</evidence>
<gene>
    <name evidence="10" type="ORF">KP79_PYT03667</name>
</gene>
<dbReference type="Proteomes" id="UP000242188">
    <property type="component" value="Unassembled WGS sequence"/>
</dbReference>
<dbReference type="Gene3D" id="1.20.58.390">
    <property type="entry name" value="Neurotransmitter-gated ion-channel transmembrane domain"/>
    <property type="match status" value="1"/>
</dbReference>
<dbReference type="InterPro" id="IPR018000">
    <property type="entry name" value="Neurotransmitter_ion_chnl_CS"/>
</dbReference>
<keyword evidence="2 6" id="KW-0812">Transmembrane</keyword>
<dbReference type="InterPro" id="IPR038050">
    <property type="entry name" value="Neuro_actylchol_rec"/>
</dbReference>
<evidence type="ECO:0000313" key="11">
    <source>
        <dbReference type="Proteomes" id="UP000242188"/>
    </source>
</evidence>
<dbReference type="FunFam" id="2.70.170.10:FF:000028">
    <property type="entry name" value="AcetylCholine Receptor"/>
    <property type="match status" value="1"/>
</dbReference>
<feature type="compositionally biased region" description="Polar residues" evidence="5">
    <location>
        <begin position="415"/>
        <end position="428"/>
    </location>
</feature>
<reference evidence="10 11" key="1">
    <citation type="journal article" date="2017" name="Nat. Ecol. Evol.">
        <title>Scallop genome provides insights into evolution of bilaterian karyotype and development.</title>
        <authorList>
            <person name="Wang S."/>
            <person name="Zhang J."/>
            <person name="Jiao W."/>
            <person name="Li J."/>
            <person name="Xun X."/>
            <person name="Sun Y."/>
            <person name="Guo X."/>
            <person name="Huan P."/>
            <person name="Dong B."/>
            <person name="Zhang L."/>
            <person name="Hu X."/>
            <person name="Sun X."/>
            <person name="Wang J."/>
            <person name="Zhao C."/>
            <person name="Wang Y."/>
            <person name="Wang D."/>
            <person name="Huang X."/>
            <person name="Wang R."/>
            <person name="Lv J."/>
            <person name="Li Y."/>
            <person name="Zhang Z."/>
            <person name="Liu B."/>
            <person name="Lu W."/>
            <person name="Hui Y."/>
            <person name="Liang J."/>
            <person name="Zhou Z."/>
            <person name="Hou R."/>
            <person name="Li X."/>
            <person name="Liu Y."/>
            <person name="Li H."/>
            <person name="Ning X."/>
            <person name="Lin Y."/>
            <person name="Zhao L."/>
            <person name="Xing Q."/>
            <person name="Dou J."/>
            <person name="Li Y."/>
            <person name="Mao J."/>
            <person name="Guo H."/>
            <person name="Dou H."/>
            <person name="Li T."/>
            <person name="Mu C."/>
            <person name="Jiang W."/>
            <person name="Fu Q."/>
            <person name="Fu X."/>
            <person name="Miao Y."/>
            <person name="Liu J."/>
            <person name="Yu Q."/>
            <person name="Li R."/>
            <person name="Liao H."/>
            <person name="Li X."/>
            <person name="Kong Y."/>
            <person name="Jiang Z."/>
            <person name="Chourrout D."/>
            <person name="Li R."/>
            <person name="Bao Z."/>
        </authorList>
    </citation>
    <scope>NUCLEOTIDE SEQUENCE [LARGE SCALE GENOMIC DNA]</scope>
    <source>
        <strain evidence="10 11">PY_sf001</strain>
    </source>
</reference>
<feature type="domain" description="Neurotransmitter-gated ion-channel ligand-binding" evidence="8">
    <location>
        <begin position="24"/>
        <end position="230"/>
    </location>
</feature>
<dbReference type="SUPFAM" id="SSF63712">
    <property type="entry name" value="Nicotinic receptor ligand binding domain-like"/>
    <property type="match status" value="1"/>
</dbReference>
<evidence type="ECO:0000256" key="4">
    <source>
        <dbReference type="ARBA" id="ARBA00023136"/>
    </source>
</evidence>
<dbReference type="InterPro" id="IPR006202">
    <property type="entry name" value="Neur_chan_lig-bd"/>
</dbReference>
<evidence type="ECO:0000256" key="2">
    <source>
        <dbReference type="ARBA" id="ARBA00022692"/>
    </source>
</evidence>
<sequence>MLVHTFVTFSVLSFVSANFRSDSKRLYEDLAPAFETAHFRPVMNESDSVQVKVELYLVGIYSFDVSALVLRSNVYWKITCMNLSFRWRPDRYGGIQSVNAPVQSIWSPDLIIGNGIGETKHLMIDSQVEKMELFSDGNQVWWPGRDTETTCSFDISNFPFDSQICEIFLEKWYLNDSKQSLESVRNNINTDMFKKNGEWELSGTNVTKTVLLFEGHLYTRLYFTIYLTRRWQRKCLSIILPVVILSFINCFCFYLPVVSGEKTGLAVAFFLTFIFLLYGLSESIPHSSVNMSVFEVYINVQLTLSGLTVILTVIILSVYNTPCHNTYRVVWWQTVLLRIFKKVQPKNLDINPSVNDVNKQQYGDNKMRMNNEFTDNVRLEGRLGMFSNANGMCKDSDSTDTRNARMHESRDLNSVRGSKTGTTLTPFTPSGVHNGHVQDQTDMVVDKNLWQETAVNLDKFLFVAFLVFNAVELVVLFTLLLKH</sequence>
<dbReference type="Pfam" id="PF02931">
    <property type="entry name" value="Neur_chan_LBD"/>
    <property type="match status" value="1"/>
</dbReference>
<comment type="caution">
    <text evidence="10">The sequence shown here is derived from an EMBL/GenBank/DDBJ whole genome shotgun (WGS) entry which is preliminary data.</text>
</comment>
<evidence type="ECO:0000259" key="8">
    <source>
        <dbReference type="Pfam" id="PF02931"/>
    </source>
</evidence>
<dbReference type="PROSITE" id="PS00236">
    <property type="entry name" value="NEUROTR_ION_CHANNEL"/>
    <property type="match status" value="1"/>
</dbReference>
<evidence type="ECO:0000256" key="6">
    <source>
        <dbReference type="SAM" id="Phobius"/>
    </source>
</evidence>
<protein>
    <submittedName>
        <fullName evidence="10">Acetylcholine receptor subunit alpha-like 2</fullName>
    </submittedName>
</protein>
<keyword evidence="10" id="KW-0675">Receptor</keyword>
<dbReference type="CDD" id="cd19051">
    <property type="entry name" value="LGIC_TM_cation"/>
    <property type="match status" value="1"/>
</dbReference>
<dbReference type="InterPro" id="IPR006029">
    <property type="entry name" value="Neurotrans-gated_channel_TM"/>
</dbReference>
<dbReference type="STRING" id="6573.A0A210R4Z1"/>
<feature type="transmembrane region" description="Helical" evidence="6">
    <location>
        <begin position="235"/>
        <end position="257"/>
    </location>
</feature>
<keyword evidence="4 6" id="KW-0472">Membrane</keyword>
<evidence type="ECO:0000256" key="7">
    <source>
        <dbReference type="SAM" id="SignalP"/>
    </source>
</evidence>
<feature type="region of interest" description="Disordered" evidence="5">
    <location>
        <begin position="407"/>
        <end position="435"/>
    </location>
</feature>
<evidence type="ECO:0000256" key="1">
    <source>
        <dbReference type="ARBA" id="ARBA00004141"/>
    </source>
</evidence>
<comment type="subcellular location">
    <subcellularLocation>
        <location evidence="1">Membrane</location>
        <topology evidence="1">Multi-pass membrane protein</topology>
    </subcellularLocation>
</comment>
<dbReference type="GO" id="GO:0004888">
    <property type="term" value="F:transmembrane signaling receptor activity"/>
    <property type="evidence" value="ECO:0007669"/>
    <property type="project" value="InterPro"/>
</dbReference>
<keyword evidence="11" id="KW-1185">Reference proteome</keyword>
<dbReference type="CDD" id="cd18989">
    <property type="entry name" value="LGIC_ECD_cation"/>
    <property type="match status" value="1"/>
</dbReference>
<feature type="chain" id="PRO_5012532753" evidence="7">
    <location>
        <begin position="18"/>
        <end position="483"/>
    </location>
</feature>
<dbReference type="PANTHER" id="PTHR18945">
    <property type="entry name" value="NEUROTRANSMITTER GATED ION CHANNEL"/>
    <property type="match status" value="1"/>
</dbReference>
<name>A0A210R4Z1_MIZYE</name>
<proteinExistence type="predicted"/>
<evidence type="ECO:0000256" key="3">
    <source>
        <dbReference type="ARBA" id="ARBA00022989"/>
    </source>
</evidence>
<dbReference type="InterPro" id="IPR006201">
    <property type="entry name" value="Neur_channel"/>
</dbReference>
<dbReference type="GO" id="GO:0005230">
    <property type="term" value="F:extracellular ligand-gated monoatomic ion channel activity"/>
    <property type="evidence" value="ECO:0007669"/>
    <property type="project" value="InterPro"/>
</dbReference>
<feature type="domain" description="Neurotransmitter-gated ion-channel transmembrane" evidence="9">
    <location>
        <begin position="238"/>
        <end position="471"/>
    </location>
</feature>
<keyword evidence="7" id="KW-0732">Signal</keyword>
<dbReference type="InterPro" id="IPR036734">
    <property type="entry name" value="Neur_chan_lig-bd_sf"/>
</dbReference>
<feature type="signal peptide" evidence="7">
    <location>
        <begin position="1"/>
        <end position="17"/>
    </location>
</feature>
<feature type="transmembrane region" description="Helical" evidence="6">
    <location>
        <begin position="460"/>
        <end position="481"/>
    </location>
</feature>